<dbReference type="InterPro" id="IPR014284">
    <property type="entry name" value="RNA_pol_sigma-70_dom"/>
</dbReference>
<keyword evidence="9" id="KW-1185">Reference proteome</keyword>
<gene>
    <name evidence="8" type="ORF">KV396_06885</name>
</gene>
<evidence type="ECO:0000259" key="6">
    <source>
        <dbReference type="Pfam" id="PF04542"/>
    </source>
</evidence>
<organism evidence="8 9">
    <name type="scientific">Microbacterium galbinum</name>
    <dbReference type="NCBI Taxonomy" id="2851646"/>
    <lineage>
        <taxon>Bacteria</taxon>
        <taxon>Bacillati</taxon>
        <taxon>Actinomycetota</taxon>
        <taxon>Actinomycetes</taxon>
        <taxon>Micrococcales</taxon>
        <taxon>Microbacteriaceae</taxon>
        <taxon>Microbacterium</taxon>
    </lineage>
</organism>
<dbReference type="PANTHER" id="PTHR43133:SF8">
    <property type="entry name" value="RNA POLYMERASE SIGMA FACTOR HI_1459-RELATED"/>
    <property type="match status" value="1"/>
</dbReference>
<dbReference type="Pfam" id="PF04542">
    <property type="entry name" value="Sigma70_r2"/>
    <property type="match status" value="1"/>
</dbReference>
<dbReference type="RefSeq" id="WP_247957309.1">
    <property type="nucleotide sequence ID" value="NZ_CP078077.1"/>
</dbReference>
<dbReference type="InterPro" id="IPR039425">
    <property type="entry name" value="RNA_pol_sigma-70-like"/>
</dbReference>
<accession>A0ABY4INK8</accession>
<dbReference type="InterPro" id="IPR036388">
    <property type="entry name" value="WH-like_DNA-bd_sf"/>
</dbReference>
<keyword evidence="5" id="KW-0804">Transcription</keyword>
<feature type="domain" description="RNA polymerase sigma factor 70 region 4 type 2" evidence="7">
    <location>
        <begin position="138"/>
        <end position="186"/>
    </location>
</feature>
<dbReference type="InterPro" id="IPR013249">
    <property type="entry name" value="RNA_pol_sigma70_r4_t2"/>
</dbReference>
<evidence type="ECO:0000313" key="8">
    <source>
        <dbReference type="EMBL" id="UPL14214.1"/>
    </source>
</evidence>
<evidence type="ECO:0000256" key="4">
    <source>
        <dbReference type="ARBA" id="ARBA00023125"/>
    </source>
</evidence>
<reference evidence="8 9" key="1">
    <citation type="submission" date="2021-06" db="EMBL/GenBank/DDBJ databases">
        <title>Genome-based taxonomic framework of Microbacterium strains isolated from marine environment, the description of four new species and reclassification of four preexisting species.</title>
        <authorList>
            <person name="Lee S.D."/>
            <person name="Kim S.-M."/>
            <person name="Byeon Y.-S."/>
            <person name="Yang H.L."/>
            <person name="Kim I.S."/>
        </authorList>
    </citation>
    <scope>NUCLEOTIDE SEQUENCE [LARGE SCALE GENOMIC DNA]</scope>
    <source>
        <strain evidence="8 9">SSW1-36</strain>
    </source>
</reference>
<keyword evidence="2" id="KW-0805">Transcription regulation</keyword>
<dbReference type="SUPFAM" id="SSF88946">
    <property type="entry name" value="Sigma2 domain of RNA polymerase sigma factors"/>
    <property type="match status" value="1"/>
</dbReference>
<dbReference type="Proteomes" id="UP000831963">
    <property type="component" value="Chromosome"/>
</dbReference>
<comment type="similarity">
    <text evidence="1">Belongs to the sigma-70 factor family. ECF subfamily.</text>
</comment>
<sequence>MIDVDGPTRFATDAAAWDENDLARATNGGERGAADVLFTRSMPTLLNLSRAIAGRAMEAEELLAVALLSTWEKWSQGRGPVENAHAYIAQTMRNRLRDEMRAPRSRNVALDDANVHEFAHHDETDRIHAAIDNEIVGVAFARLSDEQRMLLTEVLVNGRKPQEVARELGRSSGRVSSAVYRAKAALRTELVAECLRRACPGAGCGTDQEGIALLIGAKHTWNAGHPAVAAAHECPGCRAGLQAYAALPGAQSVTVAA</sequence>
<evidence type="ECO:0000256" key="2">
    <source>
        <dbReference type="ARBA" id="ARBA00023015"/>
    </source>
</evidence>
<keyword evidence="3" id="KW-0731">Sigma factor</keyword>
<evidence type="ECO:0000313" key="9">
    <source>
        <dbReference type="Proteomes" id="UP000831963"/>
    </source>
</evidence>
<dbReference type="Gene3D" id="1.10.10.10">
    <property type="entry name" value="Winged helix-like DNA-binding domain superfamily/Winged helix DNA-binding domain"/>
    <property type="match status" value="1"/>
</dbReference>
<dbReference type="Pfam" id="PF08281">
    <property type="entry name" value="Sigma70_r4_2"/>
    <property type="match status" value="1"/>
</dbReference>
<name>A0ABY4INK8_9MICO</name>
<protein>
    <submittedName>
        <fullName evidence="8">Sigma-70 family RNA polymerase sigma factor</fullName>
    </submittedName>
</protein>
<evidence type="ECO:0000259" key="7">
    <source>
        <dbReference type="Pfam" id="PF08281"/>
    </source>
</evidence>
<evidence type="ECO:0000256" key="3">
    <source>
        <dbReference type="ARBA" id="ARBA00023082"/>
    </source>
</evidence>
<dbReference type="NCBIfam" id="TIGR02937">
    <property type="entry name" value="sigma70-ECF"/>
    <property type="match status" value="1"/>
</dbReference>
<dbReference type="InterPro" id="IPR007627">
    <property type="entry name" value="RNA_pol_sigma70_r2"/>
</dbReference>
<dbReference type="EMBL" id="CP078077">
    <property type="protein sequence ID" value="UPL14214.1"/>
    <property type="molecule type" value="Genomic_DNA"/>
</dbReference>
<evidence type="ECO:0000256" key="1">
    <source>
        <dbReference type="ARBA" id="ARBA00010641"/>
    </source>
</evidence>
<dbReference type="SUPFAM" id="SSF88659">
    <property type="entry name" value="Sigma3 and sigma4 domains of RNA polymerase sigma factors"/>
    <property type="match status" value="1"/>
</dbReference>
<feature type="domain" description="RNA polymerase sigma-70 region 2" evidence="6">
    <location>
        <begin position="37"/>
        <end position="102"/>
    </location>
</feature>
<dbReference type="Gene3D" id="1.10.1740.10">
    <property type="match status" value="1"/>
</dbReference>
<dbReference type="InterPro" id="IPR013325">
    <property type="entry name" value="RNA_pol_sigma_r2"/>
</dbReference>
<dbReference type="InterPro" id="IPR013324">
    <property type="entry name" value="RNA_pol_sigma_r3/r4-like"/>
</dbReference>
<dbReference type="PANTHER" id="PTHR43133">
    <property type="entry name" value="RNA POLYMERASE ECF-TYPE SIGMA FACTO"/>
    <property type="match status" value="1"/>
</dbReference>
<keyword evidence="4" id="KW-0238">DNA-binding</keyword>
<proteinExistence type="inferred from homology"/>
<evidence type="ECO:0000256" key="5">
    <source>
        <dbReference type="ARBA" id="ARBA00023163"/>
    </source>
</evidence>